<reference evidence="9 10" key="1">
    <citation type="submission" date="2019-09" db="EMBL/GenBank/DDBJ databases">
        <title>Bird 10,000 Genomes (B10K) Project - Family phase.</title>
        <authorList>
            <person name="Zhang G."/>
        </authorList>
    </citation>
    <scope>NUCLEOTIDE SEQUENCE [LARGE SCALE GENOMIC DNA]</scope>
    <source>
        <strain evidence="9">B10K-DU-001-43</strain>
        <tissue evidence="9">Muscle</tissue>
    </source>
</reference>
<dbReference type="OrthoDB" id="654211at2759"/>
<evidence type="ECO:0000256" key="2">
    <source>
        <dbReference type="ARBA" id="ARBA00022723"/>
    </source>
</evidence>
<dbReference type="Proteomes" id="UP000520463">
    <property type="component" value="Unassembled WGS sequence"/>
</dbReference>
<evidence type="ECO:0000259" key="8">
    <source>
        <dbReference type="PROSITE" id="PS50157"/>
    </source>
</evidence>
<dbReference type="FunFam" id="3.30.160.60:FF:000295">
    <property type="entry name" value="zinc finger protein 19"/>
    <property type="match status" value="1"/>
</dbReference>
<dbReference type="GO" id="GO:0000981">
    <property type="term" value="F:DNA-binding transcription factor activity, RNA polymerase II-specific"/>
    <property type="evidence" value="ECO:0007669"/>
    <property type="project" value="TreeGrafter"/>
</dbReference>
<dbReference type="SUPFAM" id="SSF57667">
    <property type="entry name" value="beta-beta-alpha zinc fingers"/>
    <property type="match status" value="1"/>
</dbReference>
<evidence type="ECO:0000256" key="7">
    <source>
        <dbReference type="PROSITE-ProRule" id="PRU00042"/>
    </source>
</evidence>
<dbReference type="PANTHER" id="PTHR23226">
    <property type="entry name" value="ZINC FINGER AND SCAN DOMAIN-CONTAINING"/>
    <property type="match status" value="1"/>
</dbReference>
<dbReference type="GO" id="GO:0008270">
    <property type="term" value="F:zinc ion binding"/>
    <property type="evidence" value="ECO:0007669"/>
    <property type="project" value="UniProtKB-KW"/>
</dbReference>
<comment type="caution">
    <text evidence="9">The sequence shown here is derived from an EMBL/GenBank/DDBJ whole genome shotgun (WGS) entry which is preliminary data.</text>
</comment>
<sequence>RFQTSSALLVHQWMHTGERPLYCTNCRKSFNHNSNLIIHQRIHTREWTYKCEKCGK</sequence>
<keyword evidence="4 7" id="KW-0863">Zinc-finger</keyword>
<accession>A0A7L0NX09</accession>
<feature type="non-terminal residue" evidence="9">
    <location>
        <position position="56"/>
    </location>
</feature>
<evidence type="ECO:0000256" key="4">
    <source>
        <dbReference type="ARBA" id="ARBA00022771"/>
    </source>
</evidence>
<name>A0A7L0NX09_9PASS</name>
<comment type="subcellular location">
    <subcellularLocation>
        <location evidence="1">Nucleus</location>
    </subcellularLocation>
</comment>
<proteinExistence type="predicted"/>
<feature type="non-terminal residue" evidence="9">
    <location>
        <position position="1"/>
    </location>
</feature>
<dbReference type="EMBL" id="VXAU01005943">
    <property type="protein sequence ID" value="NXK98109.1"/>
    <property type="molecule type" value="Genomic_DNA"/>
</dbReference>
<dbReference type="GO" id="GO:0005634">
    <property type="term" value="C:nucleus"/>
    <property type="evidence" value="ECO:0007669"/>
    <property type="project" value="UniProtKB-SubCell"/>
</dbReference>
<feature type="domain" description="C2H2-type" evidence="8">
    <location>
        <begin position="1"/>
        <end position="20"/>
    </location>
</feature>
<gene>
    <name evidence="9" type="primary">Zkscan1_4</name>
    <name evidence="9" type="ORF">FORRUF_R07290</name>
</gene>
<evidence type="ECO:0000256" key="3">
    <source>
        <dbReference type="ARBA" id="ARBA00022737"/>
    </source>
</evidence>
<dbReference type="PANTHER" id="PTHR23226:SF416">
    <property type="entry name" value="FI01424P"/>
    <property type="match status" value="1"/>
</dbReference>
<keyword evidence="2" id="KW-0479">Metal-binding</keyword>
<keyword evidence="6" id="KW-0539">Nucleus</keyword>
<keyword evidence="10" id="KW-1185">Reference proteome</keyword>
<evidence type="ECO:0000313" key="9">
    <source>
        <dbReference type="EMBL" id="NXK98109.1"/>
    </source>
</evidence>
<dbReference type="AlphaFoldDB" id="A0A7L0NX09"/>
<dbReference type="GO" id="GO:0000978">
    <property type="term" value="F:RNA polymerase II cis-regulatory region sequence-specific DNA binding"/>
    <property type="evidence" value="ECO:0007669"/>
    <property type="project" value="TreeGrafter"/>
</dbReference>
<dbReference type="Gene3D" id="3.30.160.60">
    <property type="entry name" value="Classic Zinc Finger"/>
    <property type="match status" value="2"/>
</dbReference>
<dbReference type="PROSITE" id="PS00028">
    <property type="entry name" value="ZINC_FINGER_C2H2_1"/>
    <property type="match status" value="1"/>
</dbReference>
<dbReference type="Pfam" id="PF00096">
    <property type="entry name" value="zf-C2H2"/>
    <property type="match status" value="1"/>
</dbReference>
<evidence type="ECO:0000256" key="5">
    <source>
        <dbReference type="ARBA" id="ARBA00022833"/>
    </source>
</evidence>
<evidence type="ECO:0000313" key="10">
    <source>
        <dbReference type="Proteomes" id="UP000520463"/>
    </source>
</evidence>
<keyword evidence="5" id="KW-0862">Zinc</keyword>
<feature type="domain" description="C2H2-type" evidence="8">
    <location>
        <begin position="21"/>
        <end position="48"/>
    </location>
</feature>
<dbReference type="PROSITE" id="PS50157">
    <property type="entry name" value="ZINC_FINGER_C2H2_2"/>
    <property type="match status" value="2"/>
</dbReference>
<dbReference type="InterPro" id="IPR036236">
    <property type="entry name" value="Znf_C2H2_sf"/>
</dbReference>
<organism evidence="9 10">
    <name type="scientific">Formicarius rufipectus</name>
    <dbReference type="NCBI Taxonomy" id="1118560"/>
    <lineage>
        <taxon>Eukaryota</taxon>
        <taxon>Metazoa</taxon>
        <taxon>Chordata</taxon>
        <taxon>Craniata</taxon>
        <taxon>Vertebrata</taxon>
        <taxon>Euteleostomi</taxon>
        <taxon>Archelosauria</taxon>
        <taxon>Archosauria</taxon>
        <taxon>Dinosauria</taxon>
        <taxon>Saurischia</taxon>
        <taxon>Theropoda</taxon>
        <taxon>Coelurosauria</taxon>
        <taxon>Aves</taxon>
        <taxon>Neognathae</taxon>
        <taxon>Neoaves</taxon>
        <taxon>Telluraves</taxon>
        <taxon>Australaves</taxon>
        <taxon>Passeriformes</taxon>
        <taxon>Formicariidae</taxon>
        <taxon>Formicarius</taxon>
    </lineage>
</organism>
<dbReference type="InterPro" id="IPR013087">
    <property type="entry name" value="Znf_C2H2_type"/>
</dbReference>
<keyword evidence="3" id="KW-0677">Repeat</keyword>
<protein>
    <submittedName>
        <fullName evidence="9">ZKSC1 protein</fullName>
    </submittedName>
</protein>
<evidence type="ECO:0000256" key="6">
    <source>
        <dbReference type="ARBA" id="ARBA00023242"/>
    </source>
</evidence>
<evidence type="ECO:0000256" key="1">
    <source>
        <dbReference type="ARBA" id="ARBA00004123"/>
    </source>
</evidence>